<evidence type="ECO:0000313" key="2">
    <source>
        <dbReference type="Proteomes" id="UP000076882"/>
    </source>
</evidence>
<dbReference type="RefSeq" id="WP_338813094.1">
    <property type="nucleotide sequence ID" value="NZ_CP147888.1"/>
</dbReference>
<protein>
    <submittedName>
        <fullName evidence="1">Lipoprotein</fullName>
    </submittedName>
</protein>
<dbReference type="PATRIC" id="fig|1590.201.peg.2270"/>
<dbReference type="AlphaFoldDB" id="A0A162EZF4"/>
<dbReference type="Proteomes" id="UP000076882">
    <property type="component" value="Unassembled WGS sequence"/>
</dbReference>
<accession>A0A162EZF4</accession>
<organism evidence="1 2">
    <name type="scientific">Lactiplantibacillus plantarum</name>
    <name type="common">Lactobacillus plantarum</name>
    <dbReference type="NCBI Taxonomy" id="1590"/>
    <lineage>
        <taxon>Bacteria</taxon>
        <taxon>Bacillati</taxon>
        <taxon>Bacillota</taxon>
        <taxon>Bacilli</taxon>
        <taxon>Lactobacillales</taxon>
        <taxon>Lactobacillaceae</taxon>
        <taxon>Lactiplantibacillus</taxon>
    </lineage>
</organism>
<comment type="caution">
    <text evidence="1">The sequence shown here is derived from an EMBL/GenBank/DDBJ whole genome shotgun (WGS) entry which is preliminary data.</text>
</comment>
<sequence length="56" mass="6220">MVVGLAGCHNKAYSQSIEKGLNAVAENKYQKALTYFDNALAQKPKDEKAQAYRDQT</sequence>
<name>A0A162EZF4_LACPN</name>
<reference evidence="1 2" key="1">
    <citation type="submission" date="2016-03" db="EMBL/GenBank/DDBJ databases">
        <title>Comparative genomics of 54 Lactobacillus plantarum strains reveals genomic uncoupling from niche constraints.</title>
        <authorList>
            <person name="Martino M.E."/>
        </authorList>
    </citation>
    <scope>NUCLEOTIDE SEQUENCE [LARGE SCALE GENOMIC DNA]</scope>
    <source>
        <strain evidence="1 2">19.1</strain>
    </source>
</reference>
<proteinExistence type="predicted"/>
<gene>
    <name evidence="1" type="ORF">Lp19_2372</name>
</gene>
<dbReference type="EMBL" id="LUXM01000033">
    <property type="protein sequence ID" value="KZU94398.1"/>
    <property type="molecule type" value="Genomic_DNA"/>
</dbReference>
<evidence type="ECO:0000313" key="1">
    <source>
        <dbReference type="EMBL" id="KZU94398.1"/>
    </source>
</evidence>
<keyword evidence="1" id="KW-0449">Lipoprotein</keyword>